<dbReference type="EMBL" id="KN880450">
    <property type="protein sequence ID" value="KIY71777.1"/>
    <property type="molecule type" value="Genomic_DNA"/>
</dbReference>
<keyword evidence="3" id="KW-0539">Nucleus</keyword>
<gene>
    <name evidence="6" type="ORF">CYLTODRAFT_418496</name>
</gene>
<evidence type="ECO:0000313" key="7">
    <source>
        <dbReference type="Proteomes" id="UP000054007"/>
    </source>
</evidence>
<feature type="compositionally biased region" description="Acidic residues" evidence="4">
    <location>
        <begin position="902"/>
        <end position="912"/>
    </location>
</feature>
<feature type="region of interest" description="Disordered" evidence="4">
    <location>
        <begin position="240"/>
        <end position="321"/>
    </location>
</feature>
<accession>A0A0D7BMV0</accession>
<dbReference type="Pfam" id="PF12066">
    <property type="entry name" value="SERRATE_Ars2_N"/>
    <property type="match status" value="1"/>
</dbReference>
<feature type="compositionally biased region" description="Basic and acidic residues" evidence="4">
    <location>
        <begin position="83"/>
        <end position="102"/>
    </location>
</feature>
<feature type="region of interest" description="Disordered" evidence="4">
    <location>
        <begin position="1"/>
        <end position="128"/>
    </location>
</feature>
<feature type="region of interest" description="Disordered" evidence="4">
    <location>
        <begin position="805"/>
        <end position="912"/>
    </location>
</feature>
<dbReference type="PANTHER" id="PTHR13165:SF0">
    <property type="entry name" value="SERRATE RNA EFFECTOR MOLECULE HOMOLOG"/>
    <property type="match status" value="1"/>
</dbReference>
<dbReference type="InterPro" id="IPR039727">
    <property type="entry name" value="SE/Ars2"/>
</dbReference>
<reference evidence="6 7" key="1">
    <citation type="journal article" date="2015" name="Fungal Genet. Biol.">
        <title>Evolution of novel wood decay mechanisms in Agaricales revealed by the genome sequences of Fistulina hepatica and Cylindrobasidium torrendii.</title>
        <authorList>
            <person name="Floudas D."/>
            <person name="Held B.W."/>
            <person name="Riley R."/>
            <person name="Nagy L.G."/>
            <person name="Koehler G."/>
            <person name="Ransdell A.S."/>
            <person name="Younus H."/>
            <person name="Chow J."/>
            <person name="Chiniquy J."/>
            <person name="Lipzen A."/>
            <person name="Tritt A."/>
            <person name="Sun H."/>
            <person name="Haridas S."/>
            <person name="LaButti K."/>
            <person name="Ohm R.A."/>
            <person name="Kues U."/>
            <person name="Blanchette R.A."/>
            <person name="Grigoriev I.V."/>
            <person name="Minto R.E."/>
            <person name="Hibbett D.S."/>
        </authorList>
    </citation>
    <scope>NUCLEOTIDE SEQUENCE [LARGE SCALE GENOMIC DNA]</scope>
    <source>
        <strain evidence="6 7">FP15055 ss-10</strain>
    </source>
</reference>
<sequence length="912" mass="102890">MASTWNDNYPPPPRRSSRSRSPGTRYGGRTGYDSRYSDYGGRDRDWEYERYYGRDSPVDSRRGRSRSPGTDIGKKRRRSPSPWERDRYDPRPRYNDDYDTHSRGYGGYSPRRNSYPPRARAPPDPHTFDYPGSLKQFADWFRFHYSAQAVEEDNLDKLAEQEAGDGSKPRNGIKTLWEKYKKDFTAGQLQTMFDHHRKSPWFAEKYEPSPETKALRERVRKIGWKGRAVAFLRDLDTGKYDPVSLQEGMESGVKKETEKETNEEVNGLDESRNGDDDMQFNIEPDDDVPESDNQKNAFRQSGRERGTDRGEEIEAPTEGQQVMIRTIPPDIGRIKLEGACQRIPGYVYLALGDPMQKRNFYRAGWLRFDDDADIGAVMSELSDVKIEGFKLHVSHITRPFVNRVRFTPDLASKPDRLKKDLENAITLTAILEEQAAHYRRLKISGERSAASAEEVKVEGEEVKTEPAAPEQEEEEEEEEEPIEKGADAIERRVEKILSDMREQGLIDLEDEADVAAKKTVITLDLYLEYLRAAFNTCYYCALTTDHVEELQRKCVRHLRRPLSISPQAETNASEETDKPADDENPSISEGDVKMAEAGASSEDQANGEKKDETKDGAKSPAKPSNAGRDPGRDWKRNDDKWLEWLDAKIALLIHRDTVDPRDYGGRHYDDELSKAVAQYIKQEDEGKFRCKVTSCQKLFKAASFVEKHIANKHSELVTTFEDELAYFNNFALDPHRIQPLTHPPPPVGNASQAPPPQAFGVQFNAYSSLGGGGGRGGEFNNGARSYYPDQGSNWGGRDGGRDYYRENDNYGGRRGRPNDRFERMGGERMSGGGSDYGMPDVSNANLPAKPVGLDMALSAGNGRKKESVGGGRTGPPPPPPPDAKEDPRAAAGRRVSYHDMDLVAEGDVELSY</sequence>
<feature type="compositionally biased region" description="Basic and acidic residues" evidence="4">
    <location>
        <begin position="252"/>
        <end position="262"/>
    </location>
</feature>
<evidence type="ECO:0000256" key="3">
    <source>
        <dbReference type="ARBA" id="ARBA00023242"/>
    </source>
</evidence>
<proteinExistence type="inferred from homology"/>
<feature type="region of interest" description="Disordered" evidence="4">
    <location>
        <begin position="565"/>
        <end position="633"/>
    </location>
</feature>
<organism evidence="6 7">
    <name type="scientific">Cylindrobasidium torrendii FP15055 ss-10</name>
    <dbReference type="NCBI Taxonomy" id="1314674"/>
    <lineage>
        <taxon>Eukaryota</taxon>
        <taxon>Fungi</taxon>
        <taxon>Dikarya</taxon>
        <taxon>Basidiomycota</taxon>
        <taxon>Agaricomycotina</taxon>
        <taxon>Agaricomycetes</taxon>
        <taxon>Agaricomycetidae</taxon>
        <taxon>Agaricales</taxon>
        <taxon>Marasmiineae</taxon>
        <taxon>Physalacriaceae</taxon>
        <taxon>Cylindrobasidium</taxon>
    </lineage>
</organism>
<feature type="compositionally biased region" description="Basic and acidic residues" evidence="4">
    <location>
        <begin position="301"/>
        <end position="312"/>
    </location>
</feature>
<dbReference type="AlphaFoldDB" id="A0A0D7BMV0"/>
<feature type="compositionally biased region" description="Basic and acidic residues" evidence="4">
    <location>
        <begin position="453"/>
        <end position="464"/>
    </location>
</feature>
<evidence type="ECO:0000259" key="5">
    <source>
        <dbReference type="PROSITE" id="PS00028"/>
    </source>
</evidence>
<comment type="similarity">
    <text evidence="2">Belongs to the ARS2 family.</text>
</comment>
<dbReference type="InterPro" id="IPR007042">
    <property type="entry name" value="SERRATE/Ars2_C"/>
</dbReference>
<dbReference type="InterPro" id="IPR025239">
    <property type="entry name" value="DUF4187"/>
</dbReference>
<dbReference type="Proteomes" id="UP000054007">
    <property type="component" value="Unassembled WGS sequence"/>
</dbReference>
<feature type="domain" description="C2H2-type" evidence="5">
    <location>
        <begin position="690"/>
        <end position="713"/>
    </location>
</feature>
<feature type="compositionally biased region" description="Basic and acidic residues" evidence="4">
    <location>
        <begin position="816"/>
        <end position="826"/>
    </location>
</feature>
<dbReference type="PROSITE" id="PS00028">
    <property type="entry name" value="ZINC_FINGER_C2H2_1"/>
    <property type="match status" value="1"/>
</dbReference>
<dbReference type="SMART" id="SM01173">
    <property type="entry name" value="DUF4187"/>
    <property type="match status" value="1"/>
</dbReference>
<feature type="compositionally biased region" description="Acidic residues" evidence="4">
    <location>
        <begin position="470"/>
        <end position="481"/>
    </location>
</feature>
<dbReference type="InterPro" id="IPR013087">
    <property type="entry name" value="Znf_C2H2_type"/>
</dbReference>
<feature type="compositionally biased region" description="Basic and acidic residues" evidence="4">
    <location>
        <begin position="606"/>
        <end position="617"/>
    </location>
</feature>
<evidence type="ECO:0000256" key="4">
    <source>
        <dbReference type="SAM" id="MobiDB-lite"/>
    </source>
</evidence>
<dbReference type="STRING" id="1314674.A0A0D7BMV0"/>
<dbReference type="GO" id="GO:0016070">
    <property type="term" value="P:RNA metabolic process"/>
    <property type="evidence" value="ECO:0007669"/>
    <property type="project" value="UniProtKB-ARBA"/>
</dbReference>
<dbReference type="Pfam" id="PF04959">
    <property type="entry name" value="ARS2"/>
    <property type="match status" value="1"/>
</dbReference>
<feature type="region of interest" description="Disordered" evidence="4">
    <location>
        <begin position="452"/>
        <end position="488"/>
    </location>
</feature>
<dbReference type="OrthoDB" id="342064at2759"/>
<feature type="compositionally biased region" description="Basic and acidic residues" evidence="4">
    <location>
        <begin position="40"/>
        <end position="62"/>
    </location>
</feature>
<dbReference type="GO" id="GO:0031047">
    <property type="term" value="P:regulatory ncRNA-mediated gene silencing"/>
    <property type="evidence" value="ECO:0007669"/>
    <property type="project" value="UniProtKB-ARBA"/>
</dbReference>
<evidence type="ECO:0000313" key="6">
    <source>
        <dbReference type="EMBL" id="KIY71777.1"/>
    </source>
</evidence>
<dbReference type="PANTHER" id="PTHR13165">
    <property type="entry name" value="ARSENITE-RESISTANCE PROTEIN 2"/>
    <property type="match status" value="1"/>
</dbReference>
<evidence type="ECO:0000256" key="2">
    <source>
        <dbReference type="ARBA" id="ARBA00005407"/>
    </source>
</evidence>
<dbReference type="GO" id="GO:0016604">
    <property type="term" value="C:nuclear body"/>
    <property type="evidence" value="ECO:0007669"/>
    <property type="project" value="TreeGrafter"/>
</dbReference>
<keyword evidence="7" id="KW-1185">Reference proteome</keyword>
<name>A0A0D7BMV0_9AGAR</name>
<protein>
    <recommendedName>
        <fullName evidence="5">C2H2-type domain-containing protein</fullName>
    </recommendedName>
</protein>
<dbReference type="InterPro" id="IPR021933">
    <property type="entry name" value="SERRATE/Ars2_N"/>
</dbReference>
<evidence type="ECO:0000256" key="1">
    <source>
        <dbReference type="ARBA" id="ARBA00004123"/>
    </source>
</evidence>
<comment type="subcellular location">
    <subcellularLocation>
        <location evidence="1">Nucleus</location>
    </subcellularLocation>
</comment>